<organism evidence="2 3">
    <name type="scientific">Stieleria marina</name>
    <dbReference type="NCBI Taxonomy" id="1930275"/>
    <lineage>
        <taxon>Bacteria</taxon>
        <taxon>Pseudomonadati</taxon>
        <taxon>Planctomycetota</taxon>
        <taxon>Planctomycetia</taxon>
        <taxon>Pirellulales</taxon>
        <taxon>Pirellulaceae</taxon>
        <taxon>Stieleria</taxon>
    </lineage>
</organism>
<proteinExistence type="predicted"/>
<dbReference type="OrthoDB" id="7171409at2"/>
<dbReference type="Gene3D" id="3.40.50.880">
    <property type="match status" value="1"/>
</dbReference>
<name>A0A517NPW4_9BACT</name>
<gene>
    <name evidence="2" type="ORF">K239x_11050</name>
</gene>
<reference evidence="2 3" key="1">
    <citation type="submission" date="2019-02" db="EMBL/GenBank/DDBJ databases">
        <title>Deep-cultivation of Planctomycetes and their phenomic and genomic characterization uncovers novel biology.</title>
        <authorList>
            <person name="Wiegand S."/>
            <person name="Jogler M."/>
            <person name="Boedeker C."/>
            <person name="Pinto D."/>
            <person name="Vollmers J."/>
            <person name="Rivas-Marin E."/>
            <person name="Kohn T."/>
            <person name="Peeters S.H."/>
            <person name="Heuer A."/>
            <person name="Rast P."/>
            <person name="Oberbeckmann S."/>
            <person name="Bunk B."/>
            <person name="Jeske O."/>
            <person name="Meyerdierks A."/>
            <person name="Storesund J.E."/>
            <person name="Kallscheuer N."/>
            <person name="Luecker S."/>
            <person name="Lage O.M."/>
            <person name="Pohl T."/>
            <person name="Merkel B.J."/>
            <person name="Hornburger P."/>
            <person name="Mueller R.-W."/>
            <person name="Bruemmer F."/>
            <person name="Labrenz M."/>
            <person name="Spormann A.M."/>
            <person name="Op den Camp H."/>
            <person name="Overmann J."/>
            <person name="Amann R."/>
            <person name="Jetten M.S.M."/>
            <person name="Mascher T."/>
            <person name="Medema M.H."/>
            <person name="Devos D.P."/>
            <person name="Kaster A.-K."/>
            <person name="Ovreas L."/>
            <person name="Rohde M."/>
            <person name="Galperin M.Y."/>
            <person name="Jogler C."/>
        </authorList>
    </citation>
    <scope>NUCLEOTIDE SEQUENCE [LARGE SCALE GENOMIC DNA]</scope>
    <source>
        <strain evidence="2 3">K23_9</strain>
    </source>
</reference>
<accession>A0A517NPW4</accession>
<dbReference type="PANTHER" id="PTHR40469:SF2">
    <property type="entry name" value="GALACTOSE-BINDING DOMAIN-LIKE SUPERFAMILY PROTEIN"/>
    <property type="match status" value="1"/>
</dbReference>
<keyword evidence="3" id="KW-1185">Reference proteome</keyword>
<dbReference type="InterPro" id="IPR029010">
    <property type="entry name" value="ThuA-like"/>
</dbReference>
<protein>
    <submittedName>
        <fullName evidence="2">Trehalose utilization</fullName>
    </submittedName>
</protein>
<dbReference type="AlphaFoldDB" id="A0A517NPW4"/>
<evidence type="ECO:0000313" key="2">
    <source>
        <dbReference type="EMBL" id="QDT09160.1"/>
    </source>
</evidence>
<dbReference type="Pfam" id="PF06283">
    <property type="entry name" value="ThuA"/>
    <property type="match status" value="1"/>
</dbReference>
<evidence type="ECO:0000313" key="3">
    <source>
        <dbReference type="Proteomes" id="UP000319817"/>
    </source>
</evidence>
<dbReference type="SUPFAM" id="SSF52317">
    <property type="entry name" value="Class I glutamine amidotransferase-like"/>
    <property type="match status" value="1"/>
</dbReference>
<dbReference type="EMBL" id="CP036526">
    <property type="protein sequence ID" value="QDT09160.1"/>
    <property type="molecule type" value="Genomic_DNA"/>
</dbReference>
<evidence type="ECO:0000259" key="1">
    <source>
        <dbReference type="Pfam" id="PF06283"/>
    </source>
</evidence>
<dbReference type="RefSeq" id="WP_145416674.1">
    <property type="nucleotide sequence ID" value="NZ_CP036526.1"/>
</dbReference>
<sequence length="272" mass="30075">MSLIRPFCQITKPIWLIALAVIVTTGGFSGSLLAQSKADTDGTKGAKNVRALLVTGGCCHDYQNQKQIISDALSEKIGDIDWTILHYGDKREIEPDIYKSGDWIEGYDIVIHNECFGGVTDGDFVNGIVDAHLKSKVPAIVVHCSMHSYRKAPTADAWRSLLGVTSVRHEKKKHPLDVVPTDAGKSDPILAGMGDKWTTPNGELYIIENVWPTAKVLATVYSQETKKDEPVIWKNEINGTRVFGISLGHHNETMQDPKWKAILANGWKWAVE</sequence>
<dbReference type="Proteomes" id="UP000319817">
    <property type="component" value="Chromosome"/>
</dbReference>
<dbReference type="InterPro" id="IPR029062">
    <property type="entry name" value="Class_I_gatase-like"/>
</dbReference>
<dbReference type="PANTHER" id="PTHR40469">
    <property type="entry name" value="SECRETED GLYCOSYL HYDROLASE"/>
    <property type="match status" value="1"/>
</dbReference>
<feature type="domain" description="ThuA-like" evidence="1">
    <location>
        <begin position="52"/>
        <end position="270"/>
    </location>
</feature>